<dbReference type="PANTHER" id="PTHR38479">
    <property type="entry name" value="LMO0824 PROTEIN"/>
    <property type="match status" value="1"/>
</dbReference>
<protein>
    <submittedName>
        <fullName evidence="1">Winged helix DNA-binding domain-containing protein</fullName>
    </submittedName>
</protein>
<dbReference type="Pfam" id="PF06224">
    <property type="entry name" value="AlkZ-like"/>
    <property type="match status" value="1"/>
</dbReference>
<reference evidence="2" key="1">
    <citation type="journal article" date="2019" name="Int. J. Syst. Evol. Microbiol.">
        <title>The Global Catalogue of Microorganisms (GCM) 10K type strain sequencing project: providing services to taxonomists for standard genome sequencing and annotation.</title>
        <authorList>
            <consortium name="The Broad Institute Genomics Platform"/>
            <consortium name="The Broad Institute Genome Sequencing Center for Infectious Disease"/>
            <person name="Wu L."/>
            <person name="Ma J."/>
        </authorList>
    </citation>
    <scope>NUCLEOTIDE SEQUENCE [LARGE SCALE GENOMIC DNA]</scope>
    <source>
        <strain evidence="2">JCM 4316</strain>
    </source>
</reference>
<dbReference type="Proteomes" id="UP001500253">
    <property type="component" value="Unassembled WGS sequence"/>
</dbReference>
<sequence length="374" mass="41117">MSGMTNDVLGPRALNRALLQRQLLLDRSPSLSAPEVIERLVGMQSQAPGAPYIGLWTRLEGFDFEELSRLTREREVVRLVLMRGTVHLVTAADALRLRPLVQPMLDKQFRGTPFARLLPGAAREELVKTVRELLADGALGPAELRAELGPRWPDADPGALVDAVRLWAPLVQVPPRGLWGKSGGPRYATVEDWLGRPMDADPSPDAMVLRYLAAFGPAAVADMQKWCGLTGLREVVERLGPRLRRYRDESGRVLYDPADASLPDPETPVPARLVADFDNLLLSHADRARILADGYRRRVMGDNGVVRGTILVDGFVAGIWKTERARGAAVLRVTPFTRLGAADREALEAEGTRLLAVTDPEAGEREVRFDPVAE</sequence>
<gene>
    <name evidence="1" type="ORF">GCM10010246_53120</name>
</gene>
<dbReference type="GO" id="GO:0003677">
    <property type="term" value="F:DNA binding"/>
    <property type="evidence" value="ECO:0007669"/>
    <property type="project" value="UniProtKB-KW"/>
</dbReference>
<dbReference type="PANTHER" id="PTHR38479:SF2">
    <property type="entry name" value="WINGED HELIX DNA-BINDING DOMAIN-CONTAINING PROTEIN"/>
    <property type="match status" value="1"/>
</dbReference>
<evidence type="ECO:0000313" key="2">
    <source>
        <dbReference type="Proteomes" id="UP001500253"/>
    </source>
</evidence>
<dbReference type="EMBL" id="BAAASD010000026">
    <property type="protein sequence ID" value="GAA2357088.1"/>
    <property type="molecule type" value="Genomic_DNA"/>
</dbReference>
<keyword evidence="2" id="KW-1185">Reference proteome</keyword>
<comment type="caution">
    <text evidence="1">The sequence shown here is derived from an EMBL/GenBank/DDBJ whole genome shotgun (WGS) entry which is preliminary data.</text>
</comment>
<keyword evidence="1" id="KW-0238">DNA-binding</keyword>
<name>A0ABP5TNB0_9ACTN</name>
<organism evidence="1 2">
    <name type="scientific">Streptomyces cuspidosporus</name>
    <dbReference type="NCBI Taxonomy" id="66882"/>
    <lineage>
        <taxon>Bacteria</taxon>
        <taxon>Bacillati</taxon>
        <taxon>Actinomycetota</taxon>
        <taxon>Actinomycetes</taxon>
        <taxon>Kitasatosporales</taxon>
        <taxon>Streptomycetaceae</taxon>
        <taxon>Streptomyces</taxon>
    </lineage>
</organism>
<evidence type="ECO:0000313" key="1">
    <source>
        <dbReference type="EMBL" id="GAA2357088.1"/>
    </source>
</evidence>
<accession>A0ABP5TNB0</accession>
<dbReference type="InterPro" id="IPR009351">
    <property type="entry name" value="AlkZ-like"/>
</dbReference>
<proteinExistence type="predicted"/>